<evidence type="ECO:0000256" key="1">
    <source>
        <dbReference type="ARBA" id="ARBA00022574"/>
    </source>
</evidence>
<dbReference type="PRINTS" id="PR00320">
    <property type="entry name" value="GPROTEINBRPT"/>
</dbReference>
<evidence type="ECO:0000313" key="6">
    <source>
        <dbReference type="EMBL" id="MBL7627665.1"/>
    </source>
</evidence>
<dbReference type="InterPro" id="IPR001680">
    <property type="entry name" value="WD40_rpt"/>
</dbReference>
<dbReference type="InterPro" id="IPR036322">
    <property type="entry name" value="WD40_repeat_dom_sf"/>
</dbReference>
<dbReference type="Gene3D" id="3.40.50.10140">
    <property type="entry name" value="Toll/interleukin-1 receptor homology (TIR) domain"/>
    <property type="match status" value="1"/>
</dbReference>
<reference evidence="6" key="1">
    <citation type="submission" date="2020-12" db="EMBL/GenBank/DDBJ databases">
        <title>Genomic characterization of non-nitrogen-fixing Frankia strains.</title>
        <authorList>
            <person name="Carlos-Shanley C."/>
            <person name="Guerra T."/>
            <person name="Hahn D."/>
        </authorList>
    </citation>
    <scope>NUCLEOTIDE SEQUENCE</scope>
    <source>
        <strain evidence="6">CN6</strain>
    </source>
</reference>
<feature type="domain" description="TIR" evidence="5">
    <location>
        <begin position="11"/>
        <end position="143"/>
    </location>
</feature>
<dbReference type="PROSITE" id="PS50104">
    <property type="entry name" value="TIR"/>
    <property type="match status" value="1"/>
</dbReference>
<dbReference type="PROSITE" id="PS50082">
    <property type="entry name" value="WD_REPEATS_2"/>
    <property type="match status" value="4"/>
</dbReference>
<accession>A0A937RC16</accession>
<evidence type="ECO:0000256" key="4">
    <source>
        <dbReference type="SAM" id="MobiDB-lite"/>
    </source>
</evidence>
<dbReference type="Pfam" id="PF13676">
    <property type="entry name" value="TIR_2"/>
    <property type="match status" value="1"/>
</dbReference>
<feature type="repeat" description="WD" evidence="3">
    <location>
        <begin position="192"/>
        <end position="225"/>
    </location>
</feature>
<gene>
    <name evidence="6" type="ORF">I7412_10890</name>
</gene>
<dbReference type="PANTHER" id="PTHR19879">
    <property type="entry name" value="TRANSCRIPTION INITIATION FACTOR TFIID"/>
    <property type="match status" value="1"/>
</dbReference>
<dbReference type="InterPro" id="IPR000157">
    <property type="entry name" value="TIR_dom"/>
</dbReference>
<dbReference type="InterPro" id="IPR019775">
    <property type="entry name" value="WD40_repeat_CS"/>
</dbReference>
<feature type="region of interest" description="Disordered" evidence="4">
    <location>
        <begin position="144"/>
        <end position="179"/>
    </location>
</feature>
<dbReference type="RefSeq" id="WP_202998956.1">
    <property type="nucleotide sequence ID" value="NZ_JADWYU010000195.1"/>
</dbReference>
<organism evidence="6 7">
    <name type="scientific">Frankia nepalensis</name>
    <dbReference type="NCBI Taxonomy" id="1836974"/>
    <lineage>
        <taxon>Bacteria</taxon>
        <taxon>Bacillati</taxon>
        <taxon>Actinomycetota</taxon>
        <taxon>Actinomycetes</taxon>
        <taxon>Frankiales</taxon>
        <taxon>Frankiaceae</taxon>
        <taxon>Frankia</taxon>
    </lineage>
</organism>
<evidence type="ECO:0000256" key="2">
    <source>
        <dbReference type="ARBA" id="ARBA00022737"/>
    </source>
</evidence>
<keyword evidence="1 3" id="KW-0853">WD repeat</keyword>
<keyword evidence="2" id="KW-0677">Repeat</keyword>
<dbReference type="Gene3D" id="2.130.10.10">
    <property type="entry name" value="YVTN repeat-like/Quinoprotein amine dehydrogenase"/>
    <property type="match status" value="2"/>
</dbReference>
<feature type="repeat" description="WD" evidence="3">
    <location>
        <begin position="463"/>
        <end position="495"/>
    </location>
</feature>
<dbReference type="AlphaFoldDB" id="A0A937RC16"/>
<feature type="repeat" description="WD" evidence="3">
    <location>
        <begin position="238"/>
        <end position="269"/>
    </location>
</feature>
<comment type="caution">
    <text evidence="6">The sequence shown here is derived from an EMBL/GenBank/DDBJ whole genome shotgun (WGS) entry which is preliminary data.</text>
</comment>
<dbReference type="PANTHER" id="PTHR19879:SF9">
    <property type="entry name" value="TRANSCRIPTION INITIATION FACTOR TFIID SUBUNIT 5"/>
    <property type="match status" value="1"/>
</dbReference>
<protein>
    <submittedName>
        <fullName evidence="6">TIR domain-containing protein</fullName>
    </submittedName>
</protein>
<keyword evidence="7" id="KW-1185">Reference proteome</keyword>
<evidence type="ECO:0000259" key="5">
    <source>
        <dbReference type="PROSITE" id="PS50104"/>
    </source>
</evidence>
<evidence type="ECO:0000256" key="3">
    <source>
        <dbReference type="PROSITE-ProRule" id="PRU00221"/>
    </source>
</evidence>
<dbReference type="SMART" id="SM00320">
    <property type="entry name" value="WD40"/>
    <property type="match status" value="7"/>
</dbReference>
<dbReference type="CDD" id="cd00200">
    <property type="entry name" value="WD40"/>
    <property type="match status" value="1"/>
</dbReference>
<dbReference type="Proteomes" id="UP000604475">
    <property type="component" value="Unassembled WGS sequence"/>
</dbReference>
<dbReference type="GO" id="GO:0007165">
    <property type="term" value="P:signal transduction"/>
    <property type="evidence" value="ECO:0007669"/>
    <property type="project" value="InterPro"/>
</dbReference>
<sequence>MAAETGPPAGESWDFFLSYAHADRGWAEWVAWQLESGGYRVLVPAWDAVAGSNWFFQMDRGLEVAGRTVALLSHAYLQSVYGKQEWQSARAADPMGLARRLLPVRVEDCPRPGLLSTVVSIDLFGLAAQDAHQALMNGVRGALEGRGKPATEPGFPGHAATAPVASPRPANSGALAAAAGGAARARHPLGVTNARGGEVRAAAWRADGQLLTTGGLDGATRLWDVTDPATPLEVGERLRGHTAAVCLAAFSPDGQTLITGAVDHTLATWAVAAPSAPRLISRTALGSGRLEARSMALSPDGVILAAAGSDQVARLWDLTVPKKPRQLAALTGHTAAVWSVAFSADGRTLATVSGPRLRLWAVEDPSRVVGEAGAPGGADLCSVTFASNGLVAAGSFDRSVYVWDTADPTRPRPVEPGLPSHLAVVWSLAFSPDGRTLVATDSKLARFWDISEPSRPEEIGELLSEHGRRVTCLAFAARGNLLATGAEDGIARLWQPPDDSVTFTSPGQR</sequence>
<dbReference type="PROSITE" id="PS00678">
    <property type="entry name" value="WD_REPEATS_1"/>
    <property type="match status" value="2"/>
</dbReference>
<evidence type="ECO:0000313" key="7">
    <source>
        <dbReference type="Proteomes" id="UP000604475"/>
    </source>
</evidence>
<dbReference type="Pfam" id="PF00400">
    <property type="entry name" value="WD40"/>
    <property type="match status" value="7"/>
</dbReference>
<dbReference type="PROSITE" id="PS50294">
    <property type="entry name" value="WD_REPEATS_REGION"/>
    <property type="match status" value="3"/>
</dbReference>
<dbReference type="InterPro" id="IPR020472">
    <property type="entry name" value="WD40_PAC1"/>
</dbReference>
<name>A0A937RC16_9ACTN</name>
<dbReference type="InterPro" id="IPR035897">
    <property type="entry name" value="Toll_tir_struct_dom_sf"/>
</dbReference>
<proteinExistence type="predicted"/>
<dbReference type="EMBL" id="JAEACQ010000163">
    <property type="protein sequence ID" value="MBL7627665.1"/>
    <property type="molecule type" value="Genomic_DNA"/>
</dbReference>
<dbReference type="InterPro" id="IPR015943">
    <property type="entry name" value="WD40/YVTN_repeat-like_dom_sf"/>
</dbReference>
<dbReference type="SUPFAM" id="SSF52200">
    <property type="entry name" value="Toll/Interleukin receptor TIR domain"/>
    <property type="match status" value="1"/>
</dbReference>
<feature type="repeat" description="WD" evidence="3">
    <location>
        <begin position="285"/>
        <end position="326"/>
    </location>
</feature>
<dbReference type="SUPFAM" id="SSF50978">
    <property type="entry name" value="WD40 repeat-like"/>
    <property type="match status" value="1"/>
</dbReference>
<feature type="compositionally biased region" description="Low complexity" evidence="4">
    <location>
        <begin position="167"/>
        <end position="179"/>
    </location>
</feature>